<reference evidence="1 2" key="1">
    <citation type="journal article" date="2014" name="Genome Announc.">
        <title>Draft Genome Sequence of Marine Flavobacterium Jejuia pallidilutea Strain 11shimoA1 and Pigmentation Mutants.</title>
        <authorList>
            <person name="Takatani N."/>
            <person name="Nakanishi M."/>
            <person name="Meirelles P."/>
            <person name="Mino S."/>
            <person name="Suda W."/>
            <person name="Oshima K."/>
            <person name="Hattori M."/>
            <person name="Ohkuma M."/>
            <person name="Hosokawa M."/>
            <person name="Miyashita K."/>
            <person name="Thompson F.L."/>
            <person name="Niwa A."/>
            <person name="Sawabe T."/>
            <person name="Sawabe T."/>
        </authorList>
    </citation>
    <scope>NUCLEOTIDE SEQUENCE [LARGE SCALE GENOMIC DNA]</scope>
    <source>
        <strain evidence="2">JCM19302</strain>
    </source>
</reference>
<name>A0A090WQP4_9FLAO</name>
<gene>
    <name evidence="1" type="ORF">JCM19302_652</name>
</gene>
<protein>
    <submittedName>
        <fullName evidence="1">Uncharacterized protein</fullName>
    </submittedName>
</protein>
<dbReference type="Proteomes" id="UP000029646">
    <property type="component" value="Unassembled WGS sequence"/>
</dbReference>
<comment type="caution">
    <text evidence="1">The sequence shown here is derived from an EMBL/GenBank/DDBJ whole genome shotgun (WGS) entry which is preliminary data.</text>
</comment>
<evidence type="ECO:0000313" key="1">
    <source>
        <dbReference type="EMBL" id="GAL69757.1"/>
    </source>
</evidence>
<sequence>MRRASFNYTKEQLEVFANLTAISALNILSSSPANKLAEPYDPLPNGSPDGFWLSSTEHPNTFSGQGRKRSYITAWWWYNALNEVSLKHKLSFFLHTCFTVGKDSGVGLSPFFYDHIRLLDFYALVI</sequence>
<evidence type="ECO:0000313" key="2">
    <source>
        <dbReference type="Proteomes" id="UP000029646"/>
    </source>
</evidence>
<accession>A0A090WQP4</accession>
<organism evidence="1 2">
    <name type="scientific">Jejuia pallidilutea</name>
    <dbReference type="NCBI Taxonomy" id="504487"/>
    <lineage>
        <taxon>Bacteria</taxon>
        <taxon>Pseudomonadati</taxon>
        <taxon>Bacteroidota</taxon>
        <taxon>Flavobacteriia</taxon>
        <taxon>Flavobacteriales</taxon>
        <taxon>Flavobacteriaceae</taxon>
        <taxon>Jejuia</taxon>
    </lineage>
</organism>
<dbReference type="EMBL" id="BBNS01000003">
    <property type="protein sequence ID" value="GAL69757.1"/>
    <property type="molecule type" value="Genomic_DNA"/>
</dbReference>
<proteinExistence type="predicted"/>
<dbReference type="AlphaFoldDB" id="A0A090WQP4"/>